<dbReference type="InterPro" id="IPR007612">
    <property type="entry name" value="LOR"/>
</dbReference>
<dbReference type="SUPFAM" id="SSF54518">
    <property type="entry name" value="Tubby C-terminal domain-like"/>
    <property type="match status" value="1"/>
</dbReference>
<keyword evidence="4" id="KW-1185">Reference proteome</keyword>
<proteinExistence type="inferred from homology"/>
<dbReference type="Gene3D" id="2.40.160.200">
    <property type="entry name" value="LURP1-related"/>
    <property type="match status" value="1"/>
</dbReference>
<dbReference type="InterPro" id="IPR025659">
    <property type="entry name" value="Tubby-like_C"/>
</dbReference>
<gene>
    <name evidence="3" type="ORF">LOC62_05G006879</name>
</gene>
<evidence type="ECO:0000313" key="3">
    <source>
        <dbReference type="EMBL" id="WOO83352.1"/>
    </source>
</evidence>
<organism evidence="3 4">
    <name type="scientific">Vanrija pseudolonga</name>
    <dbReference type="NCBI Taxonomy" id="143232"/>
    <lineage>
        <taxon>Eukaryota</taxon>
        <taxon>Fungi</taxon>
        <taxon>Dikarya</taxon>
        <taxon>Basidiomycota</taxon>
        <taxon>Agaricomycotina</taxon>
        <taxon>Tremellomycetes</taxon>
        <taxon>Trichosporonales</taxon>
        <taxon>Trichosporonaceae</taxon>
        <taxon>Vanrija</taxon>
    </lineage>
</organism>
<feature type="compositionally biased region" description="Low complexity" evidence="2">
    <location>
        <begin position="232"/>
        <end position="253"/>
    </location>
</feature>
<dbReference type="AlphaFoldDB" id="A0AAF1BK01"/>
<dbReference type="GeneID" id="87810054"/>
<accession>A0AAF1BK01</accession>
<dbReference type="EMBL" id="CP086718">
    <property type="protein sequence ID" value="WOO83352.1"/>
    <property type="molecule type" value="Genomic_DNA"/>
</dbReference>
<dbReference type="Pfam" id="PF04525">
    <property type="entry name" value="LOR"/>
    <property type="match status" value="1"/>
</dbReference>
<reference evidence="3" key="1">
    <citation type="submission" date="2023-10" db="EMBL/GenBank/DDBJ databases">
        <authorList>
            <person name="Noh H."/>
        </authorList>
    </citation>
    <scope>NUCLEOTIDE SEQUENCE</scope>
    <source>
        <strain evidence="3">DUCC4014</strain>
    </source>
</reference>
<protein>
    <submittedName>
        <fullName evidence="3">Uncharacterized protein</fullName>
    </submittedName>
</protein>
<comment type="similarity">
    <text evidence="1">Belongs to the LOR family.</text>
</comment>
<feature type="region of interest" description="Disordered" evidence="2">
    <location>
        <begin position="218"/>
        <end position="260"/>
    </location>
</feature>
<dbReference type="RefSeq" id="XP_062629378.1">
    <property type="nucleotide sequence ID" value="XM_062773394.1"/>
</dbReference>
<sequence length="260" mass="28428">MSATPDSIFPLEAPLKLSPGDYISEEPVTLHIKDKFLSYIGSGFNITNTKTGERAFKVESKLFSLSGTMIFESPDGKTDLFRLRYHPLEGGYFLAERLDMLDPNSIFSGPENMVMFTVEETKIPDGTKTYAASLYLVRGNKAVRGPRLYLRGGFDGGEIVLSTTGQVVAVISRTSEDAFGKMAQEKEPDSYFVTVAPGMDYAAVAGIAVCFNELHNKVSKSHTGSQRESRSASRIGSRSASRAASRSRNASPRRQTEGEI</sequence>
<evidence type="ECO:0000313" key="4">
    <source>
        <dbReference type="Proteomes" id="UP000827549"/>
    </source>
</evidence>
<dbReference type="InterPro" id="IPR038595">
    <property type="entry name" value="LOR_sf"/>
</dbReference>
<name>A0AAF1BK01_9TREE</name>
<dbReference type="Proteomes" id="UP000827549">
    <property type="component" value="Chromosome 5"/>
</dbReference>
<evidence type="ECO:0000256" key="1">
    <source>
        <dbReference type="ARBA" id="ARBA00005437"/>
    </source>
</evidence>
<evidence type="ECO:0000256" key="2">
    <source>
        <dbReference type="SAM" id="MobiDB-lite"/>
    </source>
</evidence>